<dbReference type="OrthoDB" id="206617at2759"/>
<comment type="caution">
    <text evidence="5">The sequence shown here is derived from an EMBL/GenBank/DDBJ whole genome shotgun (WGS) entry which is preliminary data.</text>
</comment>
<dbReference type="SUPFAM" id="SSF52540">
    <property type="entry name" value="P-loop containing nucleoside triphosphate hydrolases"/>
    <property type="match status" value="1"/>
</dbReference>
<protein>
    <recommendedName>
        <fullName evidence="3">NACHT domain-containing protein</fullName>
    </recommendedName>
</protein>
<feature type="compositionally biased region" description="Basic residues" evidence="2">
    <location>
        <begin position="633"/>
        <end position="644"/>
    </location>
</feature>
<evidence type="ECO:0000313" key="5">
    <source>
        <dbReference type="EMBL" id="KAF5328411.1"/>
    </source>
</evidence>
<organism evidence="5 6">
    <name type="scientific">Psilocybe cf. subviscida</name>
    <dbReference type="NCBI Taxonomy" id="2480587"/>
    <lineage>
        <taxon>Eukaryota</taxon>
        <taxon>Fungi</taxon>
        <taxon>Dikarya</taxon>
        <taxon>Basidiomycota</taxon>
        <taxon>Agaricomycotina</taxon>
        <taxon>Agaricomycetes</taxon>
        <taxon>Agaricomycetidae</taxon>
        <taxon>Agaricales</taxon>
        <taxon>Agaricineae</taxon>
        <taxon>Strophariaceae</taxon>
        <taxon>Psilocybe</taxon>
    </lineage>
</organism>
<evidence type="ECO:0000259" key="3">
    <source>
        <dbReference type="PROSITE" id="PS50837"/>
    </source>
</evidence>
<proteinExistence type="predicted"/>
<dbReference type="InterPro" id="IPR007111">
    <property type="entry name" value="NACHT_NTPase"/>
</dbReference>
<evidence type="ECO:0000313" key="4">
    <source>
        <dbReference type="EMBL" id="KAF5317447.1"/>
    </source>
</evidence>
<evidence type="ECO:0000256" key="1">
    <source>
        <dbReference type="ARBA" id="ARBA00022737"/>
    </source>
</evidence>
<keyword evidence="6" id="KW-1185">Reference proteome</keyword>
<dbReference type="PANTHER" id="PTHR10039:SF17">
    <property type="entry name" value="FUNGAL STAND N-TERMINAL GOODBYE DOMAIN-CONTAINING PROTEIN-RELATED"/>
    <property type="match status" value="1"/>
</dbReference>
<dbReference type="EMBL" id="JAACJJ010000004">
    <property type="protein sequence ID" value="KAF5328411.1"/>
    <property type="molecule type" value="Genomic_DNA"/>
</dbReference>
<keyword evidence="1" id="KW-0677">Repeat</keyword>
<dbReference type="PROSITE" id="PS50837">
    <property type="entry name" value="NACHT"/>
    <property type="match status" value="1"/>
</dbReference>
<feature type="domain" description="NACHT" evidence="3">
    <location>
        <begin position="98"/>
        <end position="251"/>
    </location>
</feature>
<dbReference type="AlphaFoldDB" id="A0A8H5BSS6"/>
<sequence length="644" mass="71966">MMQQAPPLPAGNILQSASHVVINGGSFIVGSHNNVTTSPNGELNKHLELLYKHVAPNAILNAGGRADEVKCFPGTREEVLAKIEAWIDAKKPNCREHRIFWLSGPAGAGKSAIVQTLAERCMARGVPMVNFFFFRADITRNHARPVVATLLYQLVKLYSKLKPLVGGALEENPIIFDQALHDQFEHLIKDPIRDIIHHDPSVHQWQIVILIDGLDECDSAGKHEQQTLLQVLHHLVSYKDSPFIVLVASRPEPLLTMTFNEVGSYPESIFLNEEYRPSKDIRLFVVAELTRIKKIHHLGRALGEHWPSKNSINSIVDKSSGQFIYAATVLRFIANSSTSPAQSLDKVLGLRPVTKSSPFAQLDAIYTHVLSQVEDWEAARDVLAAQIFISTRPTNIRKIIIGGLRLRLDNILQPLGREADDLASYISDLMAIVQFDNIRNVLTFYHASLSDFLCDSTRSGAFYIDLSAFTERLAVAHIKGICDESSLLHSLLIVCHVHQSTPSINGALTSYPPEFRLQLPSHFLILNTGPIITPFLNHLRFLYFQEDKQLYQLALRNWLTWFRNLSIVLEDEDLEGVELADVIWDEITASQADMVVAETDSQSDAHEPPDADVTTQGRTMGVNASAASSSTQRKTKKAARWKRK</sequence>
<dbReference type="PANTHER" id="PTHR10039">
    <property type="entry name" value="AMELOGENIN"/>
    <property type="match status" value="1"/>
</dbReference>
<reference evidence="5 6" key="1">
    <citation type="journal article" date="2020" name="ISME J.">
        <title>Uncovering the hidden diversity of litter-decomposition mechanisms in mushroom-forming fungi.</title>
        <authorList>
            <person name="Floudas D."/>
            <person name="Bentzer J."/>
            <person name="Ahren D."/>
            <person name="Johansson T."/>
            <person name="Persson P."/>
            <person name="Tunlid A."/>
        </authorList>
    </citation>
    <scope>NUCLEOTIDE SEQUENCE [LARGE SCALE GENOMIC DNA]</scope>
    <source>
        <strain evidence="5 6">CBS 101986</strain>
    </source>
</reference>
<feature type="region of interest" description="Disordered" evidence="2">
    <location>
        <begin position="596"/>
        <end position="644"/>
    </location>
</feature>
<dbReference type="InterPro" id="IPR027417">
    <property type="entry name" value="P-loop_NTPase"/>
</dbReference>
<dbReference type="Proteomes" id="UP000567179">
    <property type="component" value="Unassembled WGS sequence"/>
</dbReference>
<accession>A0A8H5BSS6</accession>
<gene>
    <name evidence="5" type="ORF">D9619_013236</name>
    <name evidence="4" type="ORF">D9619_013751</name>
</gene>
<dbReference type="InterPro" id="IPR056884">
    <property type="entry name" value="NPHP3-like_N"/>
</dbReference>
<name>A0A8H5BSS6_9AGAR</name>
<evidence type="ECO:0000256" key="2">
    <source>
        <dbReference type="SAM" id="MobiDB-lite"/>
    </source>
</evidence>
<dbReference type="EMBL" id="JAACJJ010000036">
    <property type="protein sequence ID" value="KAF5317447.1"/>
    <property type="molecule type" value="Genomic_DNA"/>
</dbReference>
<dbReference type="Pfam" id="PF24883">
    <property type="entry name" value="NPHP3_N"/>
    <property type="match status" value="1"/>
</dbReference>
<dbReference type="Gene3D" id="3.40.50.300">
    <property type="entry name" value="P-loop containing nucleotide triphosphate hydrolases"/>
    <property type="match status" value="1"/>
</dbReference>
<evidence type="ECO:0000313" key="6">
    <source>
        <dbReference type="Proteomes" id="UP000567179"/>
    </source>
</evidence>